<dbReference type="AlphaFoldDB" id="A0A1G2GRP9"/>
<keyword evidence="1 3" id="KW-0597">Phosphoprotein</keyword>
<accession>A0A1G2GRP9</accession>
<dbReference type="PROSITE" id="PS50110">
    <property type="entry name" value="RESPONSE_REGULATORY"/>
    <property type="match status" value="1"/>
</dbReference>
<evidence type="ECO:0000256" key="3">
    <source>
        <dbReference type="PROSITE-ProRule" id="PRU00169"/>
    </source>
</evidence>
<keyword evidence="2" id="KW-0902">Two-component regulatory system</keyword>
<evidence type="ECO:0000259" key="5">
    <source>
        <dbReference type="PROSITE" id="PS50110"/>
    </source>
</evidence>
<dbReference type="SMART" id="SM00448">
    <property type="entry name" value="REC"/>
    <property type="match status" value="1"/>
</dbReference>
<proteinExistence type="predicted"/>
<dbReference type="InterPro" id="IPR011006">
    <property type="entry name" value="CheY-like_superfamily"/>
</dbReference>
<evidence type="ECO:0000313" key="7">
    <source>
        <dbReference type="Proteomes" id="UP000179106"/>
    </source>
</evidence>
<dbReference type="PANTHER" id="PTHR44591">
    <property type="entry name" value="STRESS RESPONSE REGULATOR PROTEIN 1"/>
    <property type="match status" value="1"/>
</dbReference>
<organism evidence="6 7">
    <name type="scientific">Candidatus Ryanbacteria bacterium RIFCSPLOWO2_01_FULL_48_26</name>
    <dbReference type="NCBI Taxonomy" id="1802126"/>
    <lineage>
        <taxon>Bacteria</taxon>
        <taxon>Candidatus Ryaniibacteriota</taxon>
    </lineage>
</organism>
<reference evidence="6 7" key="1">
    <citation type="journal article" date="2016" name="Nat. Commun.">
        <title>Thousands of microbial genomes shed light on interconnected biogeochemical processes in an aquifer system.</title>
        <authorList>
            <person name="Anantharaman K."/>
            <person name="Brown C.T."/>
            <person name="Hug L.A."/>
            <person name="Sharon I."/>
            <person name="Castelle C.J."/>
            <person name="Probst A.J."/>
            <person name="Thomas B.C."/>
            <person name="Singh A."/>
            <person name="Wilkins M.J."/>
            <person name="Karaoz U."/>
            <person name="Brodie E.L."/>
            <person name="Williams K.H."/>
            <person name="Hubbard S.S."/>
            <person name="Banfield J.F."/>
        </authorList>
    </citation>
    <scope>NUCLEOTIDE SEQUENCE [LARGE SCALE GENOMIC DNA]</scope>
</reference>
<dbReference type="PANTHER" id="PTHR44591:SF14">
    <property type="entry name" value="PROTEIN PILG"/>
    <property type="match status" value="1"/>
</dbReference>
<feature type="domain" description="Response regulatory" evidence="5">
    <location>
        <begin position="6"/>
        <end position="129"/>
    </location>
</feature>
<dbReference type="InterPro" id="IPR050595">
    <property type="entry name" value="Bact_response_regulator"/>
</dbReference>
<dbReference type="InterPro" id="IPR001789">
    <property type="entry name" value="Sig_transdc_resp-reg_receiver"/>
</dbReference>
<dbReference type="EMBL" id="MHNW01000038">
    <property type="protein sequence ID" value="OGZ52834.1"/>
    <property type="molecule type" value="Genomic_DNA"/>
</dbReference>
<gene>
    <name evidence="6" type="ORF">A3B25_01105</name>
</gene>
<feature type="modified residue" description="4-aspartylphosphate" evidence="3">
    <location>
        <position position="55"/>
    </location>
</feature>
<dbReference type="SUPFAM" id="SSF52172">
    <property type="entry name" value="CheY-like"/>
    <property type="match status" value="1"/>
</dbReference>
<sequence length="150" mass="16221">MREKPLILIADDAEDFREIISAKIAAAGFDFALAKNAEEVIQKSAEILPDLILMDIKMPPGPSGVEAALSIRGNPKTKDINVVFLTNAGDPWPGIAGDKQAISRGLGMQGYFDKGDDLNMLVEKIKESFSAAPKQEAPQEPRQEAQQASQ</sequence>
<evidence type="ECO:0000256" key="2">
    <source>
        <dbReference type="ARBA" id="ARBA00023012"/>
    </source>
</evidence>
<dbReference type="GO" id="GO:0000160">
    <property type="term" value="P:phosphorelay signal transduction system"/>
    <property type="evidence" value="ECO:0007669"/>
    <property type="project" value="UniProtKB-KW"/>
</dbReference>
<evidence type="ECO:0000313" key="6">
    <source>
        <dbReference type="EMBL" id="OGZ52834.1"/>
    </source>
</evidence>
<dbReference type="STRING" id="1802126.A3B25_01105"/>
<evidence type="ECO:0000256" key="1">
    <source>
        <dbReference type="ARBA" id="ARBA00022553"/>
    </source>
</evidence>
<feature type="region of interest" description="Disordered" evidence="4">
    <location>
        <begin position="129"/>
        <end position="150"/>
    </location>
</feature>
<comment type="caution">
    <text evidence="6">The sequence shown here is derived from an EMBL/GenBank/DDBJ whole genome shotgun (WGS) entry which is preliminary data.</text>
</comment>
<dbReference type="Proteomes" id="UP000179106">
    <property type="component" value="Unassembled WGS sequence"/>
</dbReference>
<name>A0A1G2GRP9_9BACT</name>
<dbReference type="Pfam" id="PF00072">
    <property type="entry name" value="Response_reg"/>
    <property type="match status" value="1"/>
</dbReference>
<dbReference type="Gene3D" id="3.40.50.2300">
    <property type="match status" value="1"/>
</dbReference>
<protein>
    <recommendedName>
        <fullName evidence="5">Response regulatory domain-containing protein</fullName>
    </recommendedName>
</protein>
<evidence type="ECO:0000256" key="4">
    <source>
        <dbReference type="SAM" id="MobiDB-lite"/>
    </source>
</evidence>